<organism evidence="1 2">
    <name type="scientific">Mycobacterium phage Sparky</name>
    <dbReference type="NCBI Taxonomy" id="1527493"/>
    <lineage>
        <taxon>Viruses</taxon>
        <taxon>Duplodnaviria</taxon>
        <taxon>Heunggongvirae</taxon>
        <taxon>Uroviricota</taxon>
        <taxon>Caudoviricetes</taxon>
        <taxon>Sparkyvirus</taxon>
        <taxon>Sparkyvirus sparky</taxon>
    </lineage>
</organism>
<proteinExistence type="predicted"/>
<sequence length="141" mass="14944">MTAESGEATPDIRRATDDFDRTALGPGWAPVGTTGVVFGFDVGHDGGAVAATCTACHWTVVMFEGDDPIPHGDPRLCEHMGGAARVTTACCGQPVPTDTPVEPDHMLQVHGGVWLCRTCCPTGDDMSEWLRQRPPMIGPAR</sequence>
<dbReference type="EMBL" id="KM083128">
    <property type="protein sequence ID" value="AII28184.1"/>
    <property type="molecule type" value="Genomic_DNA"/>
</dbReference>
<protein>
    <submittedName>
        <fullName evidence="1">Uncharacterized protein</fullName>
    </submittedName>
</protein>
<dbReference type="Proteomes" id="UP000028659">
    <property type="component" value="Genome"/>
</dbReference>
<dbReference type="GeneID" id="23680207"/>
<evidence type="ECO:0000313" key="1">
    <source>
        <dbReference type="EMBL" id="AII28184.1"/>
    </source>
</evidence>
<reference evidence="1 2" key="1">
    <citation type="submission" date="2014-07" db="EMBL/GenBank/DDBJ databases">
        <authorList>
            <person name="Simmons-Yager K."/>
            <person name="Taylor B.J."/>
            <person name="Thorniley A.J."/>
            <person name="Dasenko M.A."/>
            <person name="Denver D.R."/>
            <person name="Garcia-Ruiz H."/>
            <person name="Hoyer J.S."/>
            <person name="Jogdeo S."/>
            <person name="Sullivan C.M."/>
            <person name="Peterson M.R."/>
            <person name="Rowley E.R."/>
            <person name="Schnitzler C.E."/>
            <person name="Vining K.J."/>
            <person name="Almabruk K.H."/>
            <person name="Banawas S."/>
            <person name="Beatty C."/>
            <person name="Bullock C.J."/>
            <person name="Cappellazzi J.E."/>
            <person name="Chagani S.E."/>
            <person name="Chatterjee P."/>
            <person name="Cram E.D."/>
            <person name="Elorriaga M.E.S.T.E.F.A."/>
            <person name="Esser M."/>
            <person name="Fellows E.J."/>
            <person name="Garcia G.R."/>
            <person name="Gullaba J.M."/>
            <person name="Kinsley M.A."/>
            <person name="Luo F."/>
            <person name="Mcginnis M."/>
            <person name="Paquette C.E."/>
            <person name="Reddekopp R.L."/>
            <person name="Rosen K.L."/>
            <person name="Sahlfeld L.M."/>
            <person name="Vondras A.M."/>
            <person name="Wang J.X."/>
            <person name="Weiss E.S."/>
            <person name="Wernick R."/>
            <person name="Abuelizz H.A."/>
            <person name="Amaro Y."/>
            <person name="Archer C.L."/>
            <person name="Basu A."/>
            <person name="Bellinger M.R."/>
            <person name="Johnson S.F."/>
            <person name="Kitchen S.A."/>
            <person name="Li M."/>
            <person name="Morey-Castro K.E."/>
            <person name="Lavalleur H.J."/>
            <person name="Rangel L.J."/>
            <person name="Ree J.F."/>
            <person name="Shay S.D."/>
            <person name="Sheng Y."/>
            <person name="Smyth J.C."/>
            <person name="Stamm E.A."/>
            <person name="Taylor C.R."/>
            <person name="Vining O.B."/>
            <person name="Wanzeck K.M."/>
            <person name="Watson G."/>
            <person name="Bruck A.J."/>
            <person name="Anders K.R."/>
            <person name="Braun M.A."/>
            <person name="Delesalle V.A."/>
            <person name="Hughes L.E."/>
            <person name="Ware V.C."/>
            <person name="Bradley K.W."/>
            <person name="Barker L.P."/>
            <person name="Asai D.J."/>
            <person name="Bowman C.A."/>
            <person name="Russell D.A."/>
            <person name="Pope W.H."/>
            <person name="Jacobs-Sera D."/>
            <person name="Hendrix R.W."/>
            <person name="Hatfull G.F."/>
        </authorList>
    </citation>
    <scope>NUCLEOTIDE SEQUENCE [LARGE SCALE GENOMIC DNA]</scope>
</reference>
<dbReference type="RefSeq" id="YP_009125419.1">
    <property type="nucleotide sequence ID" value="NC_026597.1"/>
</dbReference>
<evidence type="ECO:0000313" key="2">
    <source>
        <dbReference type="Proteomes" id="UP000028659"/>
    </source>
</evidence>
<gene>
    <name evidence="1" type="primary">40</name>
    <name evidence="1" type="ORF">PBI_SPARKY_40</name>
</gene>
<keyword evidence="2" id="KW-1185">Reference proteome</keyword>
<name>A0A076G866_9CAUD</name>
<dbReference type="KEGG" id="vg:23680207"/>
<accession>A0A076G866</accession>